<gene>
    <name evidence="13" type="ORF">DBW98_00645</name>
</gene>
<evidence type="ECO:0000259" key="12">
    <source>
        <dbReference type="Pfam" id="PF01728"/>
    </source>
</evidence>
<feature type="domain" description="Ribosomal RNA methyltransferase FtsJ" evidence="12">
    <location>
        <begin position="15"/>
        <end position="186"/>
    </location>
</feature>
<evidence type="ECO:0000256" key="7">
    <source>
        <dbReference type="ARBA" id="ARBA00041129"/>
    </source>
</evidence>
<feature type="active site" description="Proton acceptor" evidence="11">
    <location>
        <position position="146"/>
    </location>
</feature>
<name>A0A368BQE5_9GAMM</name>
<dbReference type="Gene3D" id="3.40.50.150">
    <property type="entry name" value="Vaccinia Virus protein VP39"/>
    <property type="match status" value="1"/>
</dbReference>
<keyword evidence="4 11" id="KW-0949">S-adenosyl-L-methionine</keyword>
<sequence length="190" mass="21601">MHADSWALRAKKLGFRSRAVFKLEEILKKTNSLHSDSLVLDIGSAPGGWSELIKAMAPAASVYAIDLLPMDPVKDVFFFQEDLINIHKIPEIYSLKLRFDLVISDLAPNLSGIRAVDEEKIFDLNIETLRTASIYLNRYNGSFIIKTFQNSLLKRFRTEMEKCFHLVQTYKPAASKSKSGEIYLFGEKPL</sequence>
<evidence type="ECO:0000256" key="11">
    <source>
        <dbReference type="PIRSR" id="PIRSR005461-1"/>
    </source>
</evidence>
<dbReference type="InterPro" id="IPR015507">
    <property type="entry name" value="rRNA-MeTfrase_E"/>
</dbReference>
<dbReference type="PANTHER" id="PTHR10920">
    <property type="entry name" value="RIBOSOMAL RNA METHYLTRANSFERASE"/>
    <property type="match status" value="1"/>
</dbReference>
<evidence type="ECO:0000256" key="1">
    <source>
        <dbReference type="ARBA" id="ARBA00022552"/>
    </source>
</evidence>
<evidence type="ECO:0000256" key="4">
    <source>
        <dbReference type="ARBA" id="ARBA00022691"/>
    </source>
</evidence>
<evidence type="ECO:0000256" key="10">
    <source>
        <dbReference type="ARBA" id="ARBA00048970"/>
    </source>
</evidence>
<organism evidence="13 14">
    <name type="scientific">SAR86 cluster bacterium</name>
    <dbReference type="NCBI Taxonomy" id="2030880"/>
    <lineage>
        <taxon>Bacteria</taxon>
        <taxon>Pseudomonadati</taxon>
        <taxon>Pseudomonadota</taxon>
        <taxon>Gammaproteobacteria</taxon>
        <taxon>SAR86 cluster</taxon>
    </lineage>
</organism>
<dbReference type="InterPro" id="IPR002877">
    <property type="entry name" value="RNA_MeTrfase_FtsJ_dom"/>
</dbReference>
<dbReference type="PANTHER" id="PTHR10920:SF18">
    <property type="entry name" value="RRNA METHYLTRANSFERASE 2, MITOCHONDRIAL"/>
    <property type="match status" value="1"/>
</dbReference>
<evidence type="ECO:0000256" key="2">
    <source>
        <dbReference type="ARBA" id="ARBA00022603"/>
    </source>
</evidence>
<evidence type="ECO:0000256" key="9">
    <source>
        <dbReference type="ARBA" id="ARBA00042745"/>
    </source>
</evidence>
<protein>
    <recommendedName>
        <fullName evidence="7">Ribosomal RNA large subunit methyltransferase E</fullName>
        <ecNumber evidence="6">2.1.1.166</ecNumber>
    </recommendedName>
    <alternativeName>
        <fullName evidence="9">23S rRNA Um2552 methyltransferase</fullName>
    </alternativeName>
    <alternativeName>
        <fullName evidence="8">rRNA (uridine-2'-O-)-methyltransferase</fullName>
    </alternativeName>
</protein>
<evidence type="ECO:0000256" key="6">
    <source>
        <dbReference type="ARBA" id="ARBA00038861"/>
    </source>
</evidence>
<dbReference type="EMBL" id="QOPC01000002">
    <property type="protein sequence ID" value="RCL39549.1"/>
    <property type="molecule type" value="Genomic_DNA"/>
</dbReference>
<dbReference type="AlphaFoldDB" id="A0A368BQE5"/>
<dbReference type="InterPro" id="IPR029063">
    <property type="entry name" value="SAM-dependent_MTases_sf"/>
</dbReference>
<dbReference type="EC" id="2.1.1.166" evidence="6"/>
<accession>A0A368BQE5</accession>
<comment type="caution">
    <text evidence="13">The sequence shown here is derived from an EMBL/GenBank/DDBJ whole genome shotgun (WGS) entry which is preliminary data.</text>
</comment>
<keyword evidence="2 13" id="KW-0489">Methyltransferase</keyword>
<proteinExistence type="predicted"/>
<dbReference type="Pfam" id="PF01728">
    <property type="entry name" value="FtsJ"/>
    <property type="match status" value="1"/>
</dbReference>
<dbReference type="PIRSF" id="PIRSF005461">
    <property type="entry name" value="23S_rRNA_mtase"/>
    <property type="match status" value="1"/>
</dbReference>
<reference evidence="13 14" key="1">
    <citation type="journal article" date="2018" name="Microbiome">
        <title>Fine metagenomic profile of the Mediterranean stratified and mixed water columns revealed by assembly and recruitment.</title>
        <authorList>
            <person name="Haro-Moreno J.M."/>
            <person name="Lopez-Perez M."/>
            <person name="De La Torre J.R."/>
            <person name="Picazo A."/>
            <person name="Camacho A."/>
            <person name="Rodriguez-Valera F."/>
        </authorList>
    </citation>
    <scope>NUCLEOTIDE SEQUENCE [LARGE SCALE GENOMIC DNA]</scope>
    <source>
        <strain evidence="13">MED-G84</strain>
    </source>
</reference>
<comment type="catalytic activity">
    <reaction evidence="10">
        <text>uridine(2552) in 23S rRNA + S-adenosyl-L-methionine = 2'-O-methyluridine(2552) in 23S rRNA + S-adenosyl-L-homocysteine + H(+)</text>
        <dbReference type="Rhea" id="RHEA:42720"/>
        <dbReference type="Rhea" id="RHEA-COMP:10202"/>
        <dbReference type="Rhea" id="RHEA-COMP:10203"/>
        <dbReference type="ChEBI" id="CHEBI:15378"/>
        <dbReference type="ChEBI" id="CHEBI:57856"/>
        <dbReference type="ChEBI" id="CHEBI:59789"/>
        <dbReference type="ChEBI" id="CHEBI:65315"/>
        <dbReference type="ChEBI" id="CHEBI:74478"/>
        <dbReference type="EC" id="2.1.1.166"/>
    </reaction>
</comment>
<evidence type="ECO:0000313" key="13">
    <source>
        <dbReference type="EMBL" id="RCL39549.1"/>
    </source>
</evidence>
<evidence type="ECO:0000256" key="5">
    <source>
        <dbReference type="ARBA" id="ARBA00037569"/>
    </source>
</evidence>
<dbReference type="GO" id="GO:0008650">
    <property type="term" value="F:rRNA (uridine-2'-O-)-methyltransferase activity"/>
    <property type="evidence" value="ECO:0007669"/>
    <property type="project" value="TreeGrafter"/>
</dbReference>
<keyword evidence="1" id="KW-0698">rRNA processing</keyword>
<evidence type="ECO:0000256" key="3">
    <source>
        <dbReference type="ARBA" id="ARBA00022679"/>
    </source>
</evidence>
<comment type="function">
    <text evidence="5">Specifically methylates the uridine in position 2552 of 23S rRNA at the 2'-O position of the ribose in the fully assembled 50S ribosomal subunit.</text>
</comment>
<keyword evidence="3 13" id="KW-0808">Transferase</keyword>
<evidence type="ECO:0000256" key="8">
    <source>
        <dbReference type="ARBA" id="ARBA00041995"/>
    </source>
</evidence>
<dbReference type="SUPFAM" id="SSF53335">
    <property type="entry name" value="S-adenosyl-L-methionine-dependent methyltransferases"/>
    <property type="match status" value="1"/>
</dbReference>
<evidence type="ECO:0000313" key="14">
    <source>
        <dbReference type="Proteomes" id="UP000253032"/>
    </source>
</evidence>
<dbReference type="Proteomes" id="UP000253032">
    <property type="component" value="Unassembled WGS sequence"/>
</dbReference>
<dbReference type="InterPro" id="IPR050082">
    <property type="entry name" value="RNA_methyltr_RlmE"/>
</dbReference>